<dbReference type="PANTHER" id="PTHR37479">
    <property type="entry name" value="CELL DIVISION PROTEIN FTSL"/>
    <property type="match status" value="1"/>
</dbReference>
<evidence type="ECO:0000256" key="10">
    <source>
        <dbReference type="SAM" id="Coils"/>
    </source>
</evidence>
<comment type="similarity">
    <text evidence="8">Belongs to the FtsL family.</text>
</comment>
<dbReference type="GO" id="GO:0043093">
    <property type="term" value="P:FtsZ-dependent cytokinesis"/>
    <property type="evidence" value="ECO:0007669"/>
    <property type="project" value="UniProtKB-UniRule"/>
</dbReference>
<organism evidence="11 12">
    <name type="scientific">OM182 bacterium MED-G28</name>
    <dbReference type="NCBI Taxonomy" id="1986256"/>
    <lineage>
        <taxon>Bacteria</taxon>
        <taxon>Pseudomonadati</taxon>
        <taxon>Pseudomonadota</taxon>
        <taxon>Gammaproteobacteria</taxon>
        <taxon>OMG group</taxon>
        <taxon>OM182 clade</taxon>
    </lineage>
</organism>
<comment type="subcellular location">
    <subcellularLocation>
        <location evidence="8">Cell inner membrane</location>
        <topology evidence="8">Single-pass type II membrane protein</topology>
    </subcellularLocation>
    <subcellularLocation>
        <location evidence="1">Cell membrane</location>
        <topology evidence="1">Single-pass type II membrane protein</topology>
    </subcellularLocation>
    <text evidence="8">Localizes to the division septum where it forms a ring structure.</text>
</comment>
<evidence type="ECO:0000256" key="1">
    <source>
        <dbReference type="ARBA" id="ARBA00004401"/>
    </source>
</evidence>
<name>A0A2A5W9U5_9GAMM</name>
<dbReference type="PANTHER" id="PTHR37479:SF1">
    <property type="entry name" value="CELL DIVISION PROTEIN FTSL"/>
    <property type="match status" value="1"/>
</dbReference>
<dbReference type="AlphaFoldDB" id="A0A2A5W9U5"/>
<evidence type="ECO:0000256" key="2">
    <source>
        <dbReference type="ARBA" id="ARBA00022475"/>
    </source>
</evidence>
<evidence type="ECO:0000256" key="4">
    <source>
        <dbReference type="ARBA" id="ARBA00022692"/>
    </source>
</evidence>
<keyword evidence="5 8" id="KW-1133">Transmembrane helix</keyword>
<evidence type="ECO:0000256" key="9">
    <source>
        <dbReference type="NCBIfam" id="TIGR02209"/>
    </source>
</evidence>
<dbReference type="EMBL" id="NTJZ01000011">
    <property type="protein sequence ID" value="PDH33064.1"/>
    <property type="molecule type" value="Genomic_DNA"/>
</dbReference>
<reference evidence="11 12" key="1">
    <citation type="submission" date="2017-08" db="EMBL/GenBank/DDBJ databases">
        <title>Fine stratification of microbial communities through a metagenomic profile of the photic zone.</title>
        <authorList>
            <person name="Haro-Moreno J.M."/>
            <person name="Lopez-Perez M."/>
            <person name="De La Torre J."/>
            <person name="Picazo A."/>
            <person name="Camacho A."/>
            <person name="Rodriguez-Valera F."/>
        </authorList>
    </citation>
    <scope>NUCLEOTIDE SEQUENCE [LARGE SCALE GENOMIC DNA]</scope>
    <source>
        <strain evidence="11">MED-G28</strain>
    </source>
</reference>
<keyword evidence="8" id="KW-0997">Cell inner membrane</keyword>
<evidence type="ECO:0000256" key="7">
    <source>
        <dbReference type="ARBA" id="ARBA00023306"/>
    </source>
</evidence>
<dbReference type="GO" id="GO:0032153">
    <property type="term" value="C:cell division site"/>
    <property type="evidence" value="ECO:0007669"/>
    <property type="project" value="UniProtKB-UniRule"/>
</dbReference>
<evidence type="ECO:0000313" key="11">
    <source>
        <dbReference type="EMBL" id="PDH33064.1"/>
    </source>
</evidence>
<dbReference type="NCBIfam" id="TIGR02209">
    <property type="entry name" value="ftsL_broad"/>
    <property type="match status" value="1"/>
</dbReference>
<keyword evidence="7 8" id="KW-0131">Cell cycle</keyword>
<gene>
    <name evidence="8 11" type="primary">ftsL</name>
    <name evidence="11" type="ORF">CNF02_10170</name>
</gene>
<keyword evidence="2 8" id="KW-1003">Cell membrane</keyword>
<evidence type="ECO:0000256" key="5">
    <source>
        <dbReference type="ARBA" id="ARBA00022989"/>
    </source>
</evidence>
<dbReference type="HAMAP" id="MF_00910">
    <property type="entry name" value="FtsL"/>
    <property type="match status" value="1"/>
</dbReference>
<dbReference type="Pfam" id="PF04999">
    <property type="entry name" value="FtsL"/>
    <property type="match status" value="1"/>
</dbReference>
<comment type="function">
    <text evidence="8">Essential cell division protein. May link together the upstream cell division proteins, which are predominantly cytoplasmic, with the downstream cell division proteins, which are predominantly periplasmic.</text>
</comment>
<evidence type="ECO:0000256" key="6">
    <source>
        <dbReference type="ARBA" id="ARBA00023136"/>
    </source>
</evidence>
<dbReference type="GO" id="GO:0005886">
    <property type="term" value="C:plasma membrane"/>
    <property type="evidence" value="ECO:0007669"/>
    <property type="project" value="UniProtKB-SubCell"/>
</dbReference>
<evidence type="ECO:0000256" key="8">
    <source>
        <dbReference type="HAMAP-Rule" id="MF_00910"/>
    </source>
</evidence>
<evidence type="ECO:0000256" key="3">
    <source>
        <dbReference type="ARBA" id="ARBA00022618"/>
    </source>
</evidence>
<accession>A0A2A5W9U5</accession>
<protein>
    <recommendedName>
        <fullName evidence="8 9">Cell division protein FtsL</fullName>
    </recommendedName>
</protein>
<keyword evidence="3 8" id="KW-0132">Cell division</keyword>
<dbReference type="Proteomes" id="UP000219329">
    <property type="component" value="Unassembled WGS sequence"/>
</dbReference>
<comment type="caution">
    <text evidence="11">The sequence shown here is derived from an EMBL/GenBank/DDBJ whole genome shotgun (WGS) entry which is preliminary data.</text>
</comment>
<sequence>MRPRGPQTKQRTPLKRGRPLTPSIIQWAGLTRSVSLGVIVLLAFAVSSGLSVVLITHQNRFAFNELQELKDQANQFETEWGQLLLEQSTFGVDGRIEQQATEKLRMQLPKLSEIVMVSHD</sequence>
<comment type="subunit">
    <text evidence="8">Part of a complex composed of FtsB, FtsL and FtsQ.</text>
</comment>
<keyword evidence="10" id="KW-0175">Coiled coil</keyword>
<feature type="coiled-coil region" evidence="10">
    <location>
        <begin position="59"/>
        <end position="86"/>
    </location>
</feature>
<keyword evidence="4 8" id="KW-0812">Transmembrane</keyword>
<keyword evidence="6 8" id="KW-0472">Membrane</keyword>
<feature type="transmembrane region" description="Helical" evidence="8">
    <location>
        <begin position="34"/>
        <end position="55"/>
    </location>
</feature>
<proteinExistence type="inferred from homology"/>
<dbReference type="InterPro" id="IPR011922">
    <property type="entry name" value="Cell_div_FtsL"/>
</dbReference>
<evidence type="ECO:0000313" key="12">
    <source>
        <dbReference type="Proteomes" id="UP000219329"/>
    </source>
</evidence>